<reference evidence="1 2" key="1">
    <citation type="submission" date="2015-10" db="EMBL/GenBank/DDBJ databases">
        <title>Full genome of DAOMC 229536 Phialocephala scopiformis, a fungal endophyte of spruce producing the potent anti-insectan compound rugulosin.</title>
        <authorList>
            <consortium name="DOE Joint Genome Institute"/>
            <person name="Walker A.K."/>
            <person name="Frasz S.L."/>
            <person name="Seifert K.A."/>
            <person name="Miller J.D."/>
            <person name="Mondo S.J."/>
            <person name="Labutti K."/>
            <person name="Lipzen A."/>
            <person name="Dockter R."/>
            <person name="Kennedy M."/>
            <person name="Grigoriev I.V."/>
            <person name="Spatafora J.W."/>
        </authorList>
    </citation>
    <scope>NUCLEOTIDE SEQUENCE [LARGE SCALE GENOMIC DNA]</scope>
    <source>
        <strain evidence="1 2">CBS 120377</strain>
    </source>
</reference>
<name>A0A194X1J3_MOLSC</name>
<dbReference type="RefSeq" id="XP_018068418.1">
    <property type="nucleotide sequence ID" value="XM_018220213.1"/>
</dbReference>
<dbReference type="AlphaFoldDB" id="A0A194X1J3"/>
<gene>
    <name evidence="1" type="ORF">LY89DRAFT_737060</name>
</gene>
<dbReference type="InParanoid" id="A0A194X1J3"/>
<dbReference type="EMBL" id="KQ947421">
    <property type="protein sequence ID" value="KUJ14063.1"/>
    <property type="molecule type" value="Genomic_DNA"/>
</dbReference>
<evidence type="ECO:0000313" key="2">
    <source>
        <dbReference type="Proteomes" id="UP000070700"/>
    </source>
</evidence>
<dbReference type="GeneID" id="28829939"/>
<evidence type="ECO:0000313" key="1">
    <source>
        <dbReference type="EMBL" id="KUJ14063.1"/>
    </source>
</evidence>
<accession>A0A194X1J3</accession>
<dbReference type="KEGG" id="psco:LY89DRAFT_737060"/>
<keyword evidence="2" id="KW-1185">Reference proteome</keyword>
<organism evidence="1 2">
    <name type="scientific">Mollisia scopiformis</name>
    <name type="common">Conifer needle endophyte fungus</name>
    <name type="synonym">Phialocephala scopiformis</name>
    <dbReference type="NCBI Taxonomy" id="149040"/>
    <lineage>
        <taxon>Eukaryota</taxon>
        <taxon>Fungi</taxon>
        <taxon>Dikarya</taxon>
        <taxon>Ascomycota</taxon>
        <taxon>Pezizomycotina</taxon>
        <taxon>Leotiomycetes</taxon>
        <taxon>Helotiales</taxon>
        <taxon>Mollisiaceae</taxon>
        <taxon>Mollisia</taxon>
    </lineage>
</organism>
<dbReference type="OrthoDB" id="5315444at2759"/>
<protein>
    <recommendedName>
        <fullName evidence="3">DUF2510 domain-containing protein</fullName>
    </recommendedName>
</protein>
<proteinExistence type="predicted"/>
<sequence>MATARAANPNPNESMYGIVTVGHFSRFYELKPGEGQLRDYSGHDGTSLHFKQDEETIDAVLCELVALTQSNLGTGMSNTQANSGGQMPAPPQAPAWVWDEDAKMLKYWGGTEWVWHSGFDGAE</sequence>
<dbReference type="Proteomes" id="UP000070700">
    <property type="component" value="Unassembled WGS sequence"/>
</dbReference>
<evidence type="ECO:0008006" key="3">
    <source>
        <dbReference type="Google" id="ProtNLM"/>
    </source>
</evidence>